<dbReference type="InterPro" id="IPR029062">
    <property type="entry name" value="Class_I_gatase-like"/>
</dbReference>
<dbReference type="AlphaFoldDB" id="W9YGF3"/>
<organism evidence="2 3">
    <name type="scientific">Capronia epimyces CBS 606.96</name>
    <dbReference type="NCBI Taxonomy" id="1182542"/>
    <lineage>
        <taxon>Eukaryota</taxon>
        <taxon>Fungi</taxon>
        <taxon>Dikarya</taxon>
        <taxon>Ascomycota</taxon>
        <taxon>Pezizomycotina</taxon>
        <taxon>Eurotiomycetes</taxon>
        <taxon>Chaetothyriomycetidae</taxon>
        <taxon>Chaetothyriales</taxon>
        <taxon>Herpotrichiellaceae</taxon>
        <taxon>Capronia</taxon>
    </lineage>
</organism>
<dbReference type="InterPro" id="IPR044992">
    <property type="entry name" value="ChyE-like"/>
</dbReference>
<dbReference type="CDD" id="cd01741">
    <property type="entry name" value="GATase1_1"/>
    <property type="match status" value="1"/>
</dbReference>
<feature type="domain" description="Glutamine amidotransferase" evidence="1">
    <location>
        <begin position="59"/>
        <end position="197"/>
    </location>
</feature>
<dbReference type="GO" id="GO:0005634">
    <property type="term" value="C:nucleus"/>
    <property type="evidence" value="ECO:0007669"/>
    <property type="project" value="TreeGrafter"/>
</dbReference>
<gene>
    <name evidence="2" type="ORF">A1O3_00183</name>
</gene>
<dbReference type="PANTHER" id="PTHR42695">
    <property type="entry name" value="GLUTAMINE AMIDOTRANSFERASE YLR126C-RELATED"/>
    <property type="match status" value="1"/>
</dbReference>
<dbReference type="HOGENOM" id="CLU_054974_0_2_1"/>
<name>W9YGF3_9EURO</name>
<dbReference type="PROSITE" id="PS51273">
    <property type="entry name" value="GATASE_TYPE_1"/>
    <property type="match status" value="1"/>
</dbReference>
<dbReference type="OrthoDB" id="92161at2759"/>
<dbReference type="GO" id="GO:0005829">
    <property type="term" value="C:cytosol"/>
    <property type="evidence" value="ECO:0007669"/>
    <property type="project" value="TreeGrafter"/>
</dbReference>
<proteinExistence type="predicted"/>
<dbReference type="Proteomes" id="UP000019478">
    <property type="component" value="Unassembled WGS sequence"/>
</dbReference>
<evidence type="ECO:0000259" key="1">
    <source>
        <dbReference type="Pfam" id="PF00117"/>
    </source>
</evidence>
<dbReference type="Pfam" id="PF00117">
    <property type="entry name" value="GATase"/>
    <property type="match status" value="1"/>
</dbReference>
<dbReference type="eggNOG" id="KOG3179">
    <property type="taxonomic scope" value="Eukaryota"/>
</dbReference>
<sequence length="244" mass="27398">MSLRVAILECGVPSSDILRSWYPGYGAMFEELLCSEEKPDLQLVVTKWLVDHDGATYPELDDVDVILISGSKHSAYLDVSWINRLVEFTSQALRSPAVRVVGICFGHQILGRAMGAPVEKNKLGWEVSVCEIDLNATGKLLFKRDKLSLQFSHQDIVLSCPAHVQNLGSSPKCDIQGFFWPGRLLSLQGHPEFNERIMRETLKMKQQTSSLTEDEFQDAMIRVAQKHDGHLVGQVLLKFMLGQE</sequence>
<dbReference type="Gene3D" id="3.40.50.880">
    <property type="match status" value="1"/>
</dbReference>
<dbReference type="EMBL" id="AMGY01000001">
    <property type="protein sequence ID" value="EXJ91633.1"/>
    <property type="molecule type" value="Genomic_DNA"/>
</dbReference>
<keyword evidence="3" id="KW-1185">Reference proteome</keyword>
<evidence type="ECO:0000313" key="2">
    <source>
        <dbReference type="EMBL" id="EXJ91633.1"/>
    </source>
</evidence>
<dbReference type="PANTHER" id="PTHR42695:SF5">
    <property type="entry name" value="GLUTAMINE AMIDOTRANSFERASE YLR126C-RELATED"/>
    <property type="match status" value="1"/>
</dbReference>
<dbReference type="InterPro" id="IPR017926">
    <property type="entry name" value="GATASE"/>
</dbReference>
<reference evidence="2 3" key="1">
    <citation type="submission" date="2013-03" db="EMBL/GenBank/DDBJ databases">
        <title>The Genome Sequence of Capronia epimyces CBS 606.96.</title>
        <authorList>
            <consortium name="The Broad Institute Genomics Platform"/>
            <person name="Cuomo C."/>
            <person name="de Hoog S."/>
            <person name="Gorbushina A."/>
            <person name="Walker B."/>
            <person name="Young S.K."/>
            <person name="Zeng Q."/>
            <person name="Gargeya S."/>
            <person name="Fitzgerald M."/>
            <person name="Haas B."/>
            <person name="Abouelleil A."/>
            <person name="Allen A.W."/>
            <person name="Alvarado L."/>
            <person name="Arachchi H.M."/>
            <person name="Berlin A.M."/>
            <person name="Chapman S.B."/>
            <person name="Gainer-Dewar J."/>
            <person name="Goldberg J."/>
            <person name="Griggs A."/>
            <person name="Gujja S."/>
            <person name="Hansen M."/>
            <person name="Howarth C."/>
            <person name="Imamovic A."/>
            <person name="Ireland A."/>
            <person name="Larimer J."/>
            <person name="McCowan C."/>
            <person name="Murphy C."/>
            <person name="Pearson M."/>
            <person name="Poon T.W."/>
            <person name="Priest M."/>
            <person name="Roberts A."/>
            <person name="Saif S."/>
            <person name="Shea T."/>
            <person name="Sisk P."/>
            <person name="Sykes S."/>
            <person name="Wortman J."/>
            <person name="Nusbaum C."/>
            <person name="Birren B."/>
        </authorList>
    </citation>
    <scope>NUCLEOTIDE SEQUENCE [LARGE SCALE GENOMIC DNA]</scope>
    <source>
        <strain evidence="2 3">CBS 606.96</strain>
    </source>
</reference>
<dbReference type="RefSeq" id="XP_007728523.1">
    <property type="nucleotide sequence ID" value="XM_007730333.1"/>
</dbReference>
<accession>W9YGF3</accession>
<protein>
    <recommendedName>
        <fullName evidence="1">Glutamine amidotransferase domain-containing protein</fullName>
    </recommendedName>
</protein>
<dbReference type="STRING" id="1182542.W9YGF3"/>
<evidence type="ECO:0000313" key="3">
    <source>
        <dbReference type="Proteomes" id="UP000019478"/>
    </source>
</evidence>
<dbReference type="SUPFAM" id="SSF52317">
    <property type="entry name" value="Class I glutamine amidotransferase-like"/>
    <property type="match status" value="1"/>
</dbReference>
<comment type="caution">
    <text evidence="2">The sequence shown here is derived from an EMBL/GenBank/DDBJ whole genome shotgun (WGS) entry which is preliminary data.</text>
</comment>
<dbReference type="GeneID" id="19164323"/>